<dbReference type="EMBL" id="LDPH01000014">
    <property type="protein sequence ID" value="KLV25684.1"/>
    <property type="molecule type" value="Genomic_DNA"/>
</dbReference>
<protein>
    <submittedName>
        <fullName evidence="4">Transcriptional regulator</fullName>
    </submittedName>
</protein>
<dbReference type="OrthoDB" id="6590756at2"/>
<gene>
    <name evidence="4" type="ORF">ABW02_15025</name>
</gene>
<dbReference type="Proteomes" id="UP000036045">
    <property type="component" value="Unassembled WGS sequence"/>
</dbReference>
<accession>A0A0J1II57</accession>
<dbReference type="AlphaFoldDB" id="A0A0J1II57"/>
<dbReference type="InterPro" id="IPR009057">
    <property type="entry name" value="Homeodomain-like_sf"/>
</dbReference>
<comment type="caution">
    <text evidence="4">The sequence shown here is derived from an EMBL/GenBank/DDBJ whole genome shotgun (WGS) entry which is preliminary data.</text>
</comment>
<keyword evidence="2" id="KW-0238">DNA-binding</keyword>
<evidence type="ECO:0000313" key="4">
    <source>
        <dbReference type="EMBL" id="KLV25684.1"/>
    </source>
</evidence>
<dbReference type="PATRIC" id="fig|1397.4.peg.1180"/>
<keyword evidence="3" id="KW-0804">Transcription</keyword>
<dbReference type="GeneID" id="56348485"/>
<keyword evidence="5" id="KW-1185">Reference proteome</keyword>
<evidence type="ECO:0000256" key="2">
    <source>
        <dbReference type="ARBA" id="ARBA00023125"/>
    </source>
</evidence>
<dbReference type="PROSITE" id="PS51071">
    <property type="entry name" value="HTH_RPIR"/>
    <property type="match status" value="1"/>
</dbReference>
<dbReference type="CDD" id="cd05013">
    <property type="entry name" value="SIS_RpiR"/>
    <property type="match status" value="1"/>
</dbReference>
<dbReference type="GO" id="GO:0003677">
    <property type="term" value="F:DNA binding"/>
    <property type="evidence" value="ECO:0007669"/>
    <property type="project" value="UniProtKB-KW"/>
</dbReference>
<evidence type="ECO:0000256" key="1">
    <source>
        <dbReference type="ARBA" id="ARBA00023015"/>
    </source>
</evidence>
<keyword evidence="1" id="KW-0805">Transcription regulation</keyword>
<name>A0A0J1II57_NIACI</name>
<dbReference type="GO" id="GO:0097367">
    <property type="term" value="F:carbohydrate derivative binding"/>
    <property type="evidence" value="ECO:0007669"/>
    <property type="project" value="InterPro"/>
</dbReference>
<dbReference type="InterPro" id="IPR035472">
    <property type="entry name" value="RpiR-like_SIS"/>
</dbReference>
<dbReference type="SUPFAM" id="SSF53697">
    <property type="entry name" value="SIS domain"/>
    <property type="match status" value="1"/>
</dbReference>
<dbReference type="Gene3D" id="3.40.50.10490">
    <property type="entry name" value="Glucose-6-phosphate isomerase like protein, domain 1"/>
    <property type="match status" value="1"/>
</dbReference>
<proteinExistence type="predicted"/>
<dbReference type="InterPro" id="IPR000281">
    <property type="entry name" value="HTH_RpiR"/>
</dbReference>
<dbReference type="PANTHER" id="PTHR30514:SF1">
    <property type="entry name" value="HTH-TYPE TRANSCRIPTIONAL REGULATOR HEXR-RELATED"/>
    <property type="match status" value="1"/>
</dbReference>
<evidence type="ECO:0000313" key="5">
    <source>
        <dbReference type="Proteomes" id="UP000036045"/>
    </source>
</evidence>
<dbReference type="InterPro" id="IPR001347">
    <property type="entry name" value="SIS_dom"/>
</dbReference>
<dbReference type="GO" id="GO:1901135">
    <property type="term" value="P:carbohydrate derivative metabolic process"/>
    <property type="evidence" value="ECO:0007669"/>
    <property type="project" value="InterPro"/>
</dbReference>
<dbReference type="Pfam" id="PF01418">
    <property type="entry name" value="HTH_6"/>
    <property type="match status" value="1"/>
</dbReference>
<dbReference type="GO" id="GO:0003700">
    <property type="term" value="F:DNA-binding transcription factor activity"/>
    <property type="evidence" value="ECO:0007669"/>
    <property type="project" value="InterPro"/>
</dbReference>
<dbReference type="InterPro" id="IPR046348">
    <property type="entry name" value="SIS_dom_sf"/>
</dbReference>
<dbReference type="Pfam" id="PF01380">
    <property type="entry name" value="SIS"/>
    <property type="match status" value="1"/>
</dbReference>
<dbReference type="Gene3D" id="1.10.10.10">
    <property type="entry name" value="Winged helix-like DNA-binding domain superfamily/Winged helix DNA-binding domain"/>
    <property type="match status" value="1"/>
</dbReference>
<dbReference type="SUPFAM" id="SSF46689">
    <property type="entry name" value="Homeodomain-like"/>
    <property type="match status" value="1"/>
</dbReference>
<dbReference type="InterPro" id="IPR036388">
    <property type="entry name" value="WH-like_DNA-bd_sf"/>
</dbReference>
<reference evidence="4 5" key="1">
    <citation type="submission" date="2015-05" db="EMBL/GenBank/DDBJ databases">
        <title>Whole genome sequence and identification of bacterial endophytes from Costus igneus.</title>
        <authorList>
            <person name="Lee Y.P."/>
            <person name="Gan H.M."/>
            <person name="Eng W."/>
            <person name="Wheatley M.S."/>
            <person name="Caraballo A."/>
            <person name="Polter S."/>
            <person name="Savka M.A."/>
            <person name="Hudson A.O."/>
        </authorList>
    </citation>
    <scope>NUCLEOTIDE SEQUENCE [LARGE SCALE GENOMIC DNA]</scope>
    <source>
        <strain evidence="4 5">RIT379</strain>
    </source>
</reference>
<sequence length="284" mass="32980">MLLKQIANRTDYTTAEKNIAKYILENANLIERMTIQELAQKTFTSHTSIIRFTQKLGMKGFKDFKIMLVKSIEQKNHVLSEINPNIPFEDDASLMKISQDMMYLTQQAIKESYELLKEESLFKMTKYLYNANRIFMYAVGDSQIRAESFQNKLLKINKYAIIATARNEFANNTVNIDINDCAFFITYEAKSNEDFIAARILKERKVPILLLTAFPESKLAKMADVVLTIPALEKKETYKIATFASQVSIDYVLNVLFSSLYQINYSQNREHQRKSTELIDRFSF</sequence>
<dbReference type="PROSITE" id="PS51464">
    <property type="entry name" value="SIS"/>
    <property type="match status" value="1"/>
</dbReference>
<dbReference type="InterPro" id="IPR047640">
    <property type="entry name" value="RpiR-like"/>
</dbReference>
<dbReference type="PANTHER" id="PTHR30514">
    <property type="entry name" value="GLUCOKINASE"/>
    <property type="match status" value="1"/>
</dbReference>
<organism evidence="4 5">
    <name type="scientific">Niallia circulans</name>
    <name type="common">Bacillus circulans</name>
    <dbReference type="NCBI Taxonomy" id="1397"/>
    <lineage>
        <taxon>Bacteria</taxon>
        <taxon>Bacillati</taxon>
        <taxon>Bacillota</taxon>
        <taxon>Bacilli</taxon>
        <taxon>Bacillales</taxon>
        <taxon>Bacillaceae</taxon>
        <taxon>Niallia</taxon>
    </lineage>
</organism>
<dbReference type="RefSeq" id="WP_047943109.1">
    <property type="nucleotide sequence ID" value="NZ_CP053989.1"/>
</dbReference>
<evidence type="ECO:0000256" key="3">
    <source>
        <dbReference type="ARBA" id="ARBA00023163"/>
    </source>
</evidence>